<reference evidence="3" key="1">
    <citation type="submission" date="2023-03" db="EMBL/GenBank/DDBJ databases">
        <authorList>
            <person name="Julca I."/>
        </authorList>
    </citation>
    <scope>NUCLEOTIDE SEQUENCE</scope>
</reference>
<accession>A0AAV1EG03</accession>
<evidence type="ECO:0000313" key="3">
    <source>
        <dbReference type="EMBL" id="CAI9118633.1"/>
    </source>
</evidence>
<sequence length="232" mass="25259">MKLPFVDQHDDDDKGSNSRDGGQPKMVIRERIFHFSSESVAKLKAKANAECCGGMMRSISSLQALSAHIWRSVSCGELLEKSLGWAALLLHEVVNSKTDKTARDYIESWRAPASLVARLGLSTDASNTSSGILLAGSPRFNMYGVEFGLGKALPIRSGIGNKFDGKITVNPGIEGGGSMDLEICLAPHMFKSNRTDTEIAPPPTYDKLFPEGISPLLKLTFVDQHYDDQNSQ</sequence>
<dbReference type="Pfam" id="PF02458">
    <property type="entry name" value="Transferase"/>
    <property type="match status" value="1"/>
</dbReference>
<evidence type="ECO:0000256" key="1">
    <source>
        <dbReference type="ARBA" id="ARBA00022679"/>
    </source>
</evidence>
<organism evidence="3 4">
    <name type="scientific">Oldenlandia corymbosa var. corymbosa</name>
    <dbReference type="NCBI Taxonomy" id="529605"/>
    <lineage>
        <taxon>Eukaryota</taxon>
        <taxon>Viridiplantae</taxon>
        <taxon>Streptophyta</taxon>
        <taxon>Embryophyta</taxon>
        <taxon>Tracheophyta</taxon>
        <taxon>Spermatophyta</taxon>
        <taxon>Magnoliopsida</taxon>
        <taxon>eudicotyledons</taxon>
        <taxon>Gunneridae</taxon>
        <taxon>Pentapetalae</taxon>
        <taxon>asterids</taxon>
        <taxon>lamiids</taxon>
        <taxon>Gentianales</taxon>
        <taxon>Rubiaceae</taxon>
        <taxon>Rubioideae</taxon>
        <taxon>Spermacoceae</taxon>
        <taxon>Hedyotis-Oldenlandia complex</taxon>
        <taxon>Oldenlandia</taxon>
    </lineage>
</organism>
<dbReference type="PANTHER" id="PTHR31896:SF12">
    <property type="entry name" value="HXXXD-TYPE ACYL-TRANSFERASE FAMILY PROTEIN"/>
    <property type="match status" value="1"/>
</dbReference>
<keyword evidence="1" id="KW-0808">Transferase</keyword>
<dbReference type="GO" id="GO:0016740">
    <property type="term" value="F:transferase activity"/>
    <property type="evidence" value="ECO:0007669"/>
    <property type="project" value="UniProtKB-KW"/>
</dbReference>
<dbReference type="Proteomes" id="UP001161247">
    <property type="component" value="Chromosome 9"/>
</dbReference>
<dbReference type="AlphaFoldDB" id="A0AAV1EG03"/>
<dbReference type="PANTHER" id="PTHR31896">
    <property type="entry name" value="FAMILY REGULATORY PROTEIN, PUTATIVE (AFU_ORTHOLOGUE AFUA_3G14730)-RELATED"/>
    <property type="match status" value="1"/>
</dbReference>
<evidence type="ECO:0000256" key="2">
    <source>
        <dbReference type="SAM" id="MobiDB-lite"/>
    </source>
</evidence>
<dbReference type="Gene3D" id="3.30.559.10">
    <property type="entry name" value="Chloramphenicol acetyltransferase-like domain"/>
    <property type="match status" value="2"/>
</dbReference>
<proteinExistence type="predicted"/>
<feature type="region of interest" description="Disordered" evidence="2">
    <location>
        <begin position="1"/>
        <end position="23"/>
    </location>
</feature>
<keyword evidence="4" id="KW-1185">Reference proteome</keyword>
<protein>
    <submittedName>
        <fullName evidence="3">OLC1v1020228C1</fullName>
    </submittedName>
</protein>
<gene>
    <name evidence="3" type="ORF">OLC1_LOCUS24456</name>
</gene>
<feature type="compositionally biased region" description="Basic and acidic residues" evidence="2">
    <location>
        <begin position="7"/>
        <end position="17"/>
    </location>
</feature>
<dbReference type="InterPro" id="IPR051283">
    <property type="entry name" value="Sec_Metabolite_Acyltrans"/>
</dbReference>
<evidence type="ECO:0000313" key="4">
    <source>
        <dbReference type="Proteomes" id="UP001161247"/>
    </source>
</evidence>
<dbReference type="InterPro" id="IPR023213">
    <property type="entry name" value="CAT-like_dom_sf"/>
</dbReference>
<name>A0AAV1EG03_OLDCO</name>
<dbReference type="EMBL" id="OX459126">
    <property type="protein sequence ID" value="CAI9118633.1"/>
    <property type="molecule type" value="Genomic_DNA"/>
</dbReference>